<dbReference type="VEuPathDB" id="FungiDB:BDBG_07731"/>
<dbReference type="RefSeq" id="XP_031580351.1">
    <property type="nucleotide sequence ID" value="XM_031723226.1"/>
</dbReference>
<dbReference type="AlphaFoldDB" id="A0A179UWF2"/>
<sequence length="101" mass="11107">MKHPNQLPLHTLLCTPGTRDERRRRRRRSSPCMGAESSLRKGEEGEDFLPSECGSIVDIIGSEHIEQTQRTLTEAADWPLSRPINRMGLVGLGAIVGASNG</sequence>
<dbReference type="EMBL" id="GG657467">
    <property type="protein sequence ID" value="OAT12384.1"/>
    <property type="molecule type" value="Genomic_DNA"/>
</dbReference>
<dbReference type="GeneID" id="8502251"/>
<evidence type="ECO:0000313" key="3">
    <source>
        <dbReference type="Proteomes" id="UP000002038"/>
    </source>
</evidence>
<reference evidence="3" key="1">
    <citation type="journal article" date="2015" name="PLoS Genet.">
        <title>The dynamic genome and transcriptome of the human fungal pathogen Blastomyces and close relative Emmonsia.</title>
        <authorList>
            <person name="Munoz J.F."/>
            <person name="Gauthier G.M."/>
            <person name="Desjardins C.A."/>
            <person name="Gallo J.E."/>
            <person name="Holder J."/>
            <person name="Sullivan T.D."/>
            <person name="Marty A.J."/>
            <person name="Carmen J.C."/>
            <person name="Chen Z."/>
            <person name="Ding L."/>
            <person name="Gujja S."/>
            <person name="Magrini V."/>
            <person name="Misas E."/>
            <person name="Mitreva M."/>
            <person name="Priest M."/>
            <person name="Saif S."/>
            <person name="Whiston E.A."/>
            <person name="Young S."/>
            <person name="Zeng Q."/>
            <person name="Goldman W.E."/>
            <person name="Mardis E.R."/>
            <person name="Taylor J.W."/>
            <person name="McEwen J.G."/>
            <person name="Clay O.K."/>
            <person name="Klein B.S."/>
            <person name="Cuomo C.A."/>
        </authorList>
    </citation>
    <scope>NUCLEOTIDE SEQUENCE [LARGE SCALE GENOMIC DNA]</scope>
    <source>
        <strain evidence="3">SLH14081</strain>
    </source>
</reference>
<accession>A0A179UWF2</accession>
<gene>
    <name evidence="2" type="ORF">BDBG_07731</name>
</gene>
<feature type="region of interest" description="Disordered" evidence="1">
    <location>
        <begin position="1"/>
        <end position="48"/>
    </location>
</feature>
<keyword evidence="3" id="KW-1185">Reference proteome</keyword>
<dbReference type="KEGG" id="bgh:BDBG_07731"/>
<dbReference type="Proteomes" id="UP000002038">
    <property type="component" value="Unassembled WGS sequence"/>
</dbReference>
<evidence type="ECO:0000256" key="1">
    <source>
        <dbReference type="SAM" id="MobiDB-lite"/>
    </source>
</evidence>
<name>A0A179UWF2_BLAGS</name>
<organism evidence="2 3">
    <name type="scientific">Blastomyces gilchristii (strain SLH14081)</name>
    <name type="common">Blastomyces dermatitidis</name>
    <dbReference type="NCBI Taxonomy" id="559298"/>
    <lineage>
        <taxon>Eukaryota</taxon>
        <taxon>Fungi</taxon>
        <taxon>Dikarya</taxon>
        <taxon>Ascomycota</taxon>
        <taxon>Pezizomycotina</taxon>
        <taxon>Eurotiomycetes</taxon>
        <taxon>Eurotiomycetidae</taxon>
        <taxon>Onygenales</taxon>
        <taxon>Ajellomycetaceae</taxon>
        <taxon>Blastomyces</taxon>
    </lineage>
</organism>
<evidence type="ECO:0000313" key="2">
    <source>
        <dbReference type="EMBL" id="OAT12384.1"/>
    </source>
</evidence>
<protein>
    <submittedName>
        <fullName evidence="2">Uncharacterized protein</fullName>
    </submittedName>
</protein>
<proteinExistence type="predicted"/>